<reference evidence="3 4" key="2">
    <citation type="journal article" date="2017" name="Front. Plant Sci.">
        <title>Gene Classification and Mining of Molecular Markers Useful in Red Clover (Trifolium pratense) Breeding.</title>
        <authorList>
            <person name="Istvanek J."/>
            <person name="Dluhosova J."/>
            <person name="Dluhos P."/>
            <person name="Patkova L."/>
            <person name="Nedelnik J."/>
            <person name="Repkova J."/>
        </authorList>
    </citation>
    <scope>NUCLEOTIDE SEQUENCE [LARGE SCALE GENOMIC DNA]</scope>
    <source>
        <strain evidence="4">cv. Tatra</strain>
        <tissue evidence="3">Young leaves</tissue>
    </source>
</reference>
<dbReference type="PANTHER" id="PTHR11489">
    <property type="entry name" value="40S RIBOSOMAL PROTEIN SA"/>
    <property type="match status" value="1"/>
</dbReference>
<proteinExistence type="predicted"/>
<dbReference type="EMBL" id="ASHM01033254">
    <property type="protein sequence ID" value="PNX77969.1"/>
    <property type="molecule type" value="Genomic_DNA"/>
</dbReference>
<dbReference type="STRING" id="57577.A0A2K3LHG0"/>
<organism evidence="3 4">
    <name type="scientific">Trifolium pratense</name>
    <name type="common">Red clover</name>
    <dbReference type="NCBI Taxonomy" id="57577"/>
    <lineage>
        <taxon>Eukaryota</taxon>
        <taxon>Viridiplantae</taxon>
        <taxon>Streptophyta</taxon>
        <taxon>Embryophyta</taxon>
        <taxon>Tracheophyta</taxon>
        <taxon>Spermatophyta</taxon>
        <taxon>Magnoliopsida</taxon>
        <taxon>eudicotyledons</taxon>
        <taxon>Gunneridae</taxon>
        <taxon>Pentapetalae</taxon>
        <taxon>rosids</taxon>
        <taxon>fabids</taxon>
        <taxon>Fabales</taxon>
        <taxon>Fabaceae</taxon>
        <taxon>Papilionoideae</taxon>
        <taxon>50 kb inversion clade</taxon>
        <taxon>NPAAA clade</taxon>
        <taxon>Hologalegina</taxon>
        <taxon>IRL clade</taxon>
        <taxon>Trifolieae</taxon>
        <taxon>Trifolium</taxon>
    </lineage>
</organism>
<dbReference type="AlphaFoldDB" id="A0A2K3LHG0"/>
<dbReference type="GO" id="GO:0003735">
    <property type="term" value="F:structural constituent of ribosome"/>
    <property type="evidence" value="ECO:0007669"/>
    <property type="project" value="InterPro"/>
</dbReference>
<dbReference type="Proteomes" id="UP000236291">
    <property type="component" value="Unassembled WGS sequence"/>
</dbReference>
<dbReference type="GO" id="GO:0006412">
    <property type="term" value="P:translation"/>
    <property type="evidence" value="ECO:0007669"/>
    <property type="project" value="InterPro"/>
</dbReference>
<comment type="caution">
    <text evidence="3">The sequence shown here is derived from an EMBL/GenBank/DDBJ whole genome shotgun (WGS) entry which is preliminary data.</text>
</comment>
<dbReference type="SUPFAM" id="SSF52313">
    <property type="entry name" value="Ribosomal protein S2"/>
    <property type="match status" value="1"/>
</dbReference>
<dbReference type="Gene3D" id="3.40.50.10490">
    <property type="entry name" value="Glucose-6-phosphate isomerase like protein, domain 1"/>
    <property type="match status" value="1"/>
</dbReference>
<dbReference type="InterPro" id="IPR023591">
    <property type="entry name" value="Ribosomal_uS2_flav_dom_sf"/>
</dbReference>
<reference evidence="3 4" key="1">
    <citation type="journal article" date="2014" name="Am. J. Bot.">
        <title>Genome assembly and annotation for red clover (Trifolium pratense; Fabaceae).</title>
        <authorList>
            <person name="Istvanek J."/>
            <person name="Jaros M."/>
            <person name="Krenek A."/>
            <person name="Repkova J."/>
        </authorList>
    </citation>
    <scope>NUCLEOTIDE SEQUENCE [LARGE SCALE GENOMIC DNA]</scope>
    <source>
        <strain evidence="4">cv. Tatra</strain>
        <tissue evidence="3">Young leaves</tissue>
    </source>
</reference>
<keyword evidence="2" id="KW-0687">Ribonucleoprotein</keyword>
<dbReference type="InterPro" id="IPR005707">
    <property type="entry name" value="Ribosomal_uS2_euk/arc"/>
</dbReference>
<keyword evidence="1 3" id="KW-0689">Ribosomal protein</keyword>
<dbReference type="GO" id="GO:0015935">
    <property type="term" value="C:small ribosomal subunit"/>
    <property type="evidence" value="ECO:0007669"/>
    <property type="project" value="InterPro"/>
</dbReference>
<evidence type="ECO:0000313" key="3">
    <source>
        <dbReference type="EMBL" id="PNX77969.1"/>
    </source>
</evidence>
<evidence type="ECO:0000313" key="4">
    <source>
        <dbReference type="Proteomes" id="UP000236291"/>
    </source>
</evidence>
<evidence type="ECO:0000256" key="2">
    <source>
        <dbReference type="ARBA" id="ARBA00023274"/>
    </source>
</evidence>
<evidence type="ECO:0000256" key="1">
    <source>
        <dbReference type="ARBA" id="ARBA00022980"/>
    </source>
</evidence>
<accession>A0A2K3LHG0</accession>
<name>A0A2K3LHG0_TRIPR</name>
<protein>
    <submittedName>
        <fullName evidence="3">40S ribosomal protein sa-like</fullName>
    </submittedName>
</protein>
<sequence>MVEILRVRPGTFNWQIPSMKLQKGNMASGLAASKAIQRVREKNQGTQKEVTAVLCCAPPASKFFIAVLSLPPAALKSITMATDAPSSRQLSQKEADIQLMLAADVHLGTKNCDFQMERYIFKRRQDGNIQIPTTF</sequence>
<gene>
    <name evidence="3" type="ORF">L195_g033942</name>
</gene>